<gene>
    <name evidence="3" type="ORF">B7R54_04215</name>
</gene>
<feature type="domain" description="Luciferase-like" evidence="2">
    <location>
        <begin position="19"/>
        <end position="302"/>
    </location>
</feature>
<dbReference type="SUPFAM" id="SSF51679">
    <property type="entry name" value="Bacterial luciferase-like"/>
    <property type="match status" value="1"/>
</dbReference>
<evidence type="ECO:0000259" key="2">
    <source>
        <dbReference type="Pfam" id="PF00296"/>
    </source>
</evidence>
<dbReference type="PANTHER" id="PTHR43244">
    <property type="match status" value="1"/>
</dbReference>
<dbReference type="Pfam" id="PF00296">
    <property type="entry name" value="Bac_luciferase"/>
    <property type="match status" value="1"/>
</dbReference>
<accession>A0A3E0VF04</accession>
<reference evidence="3 4" key="1">
    <citation type="submission" date="2017-04" db="EMBL/GenBank/DDBJ databases">
        <title>Comparative genome analysis of Subtercola boreus.</title>
        <authorList>
            <person name="Cho Y.-J."/>
            <person name="Cho A."/>
            <person name="Kim O.-S."/>
            <person name="Lee J.-I."/>
        </authorList>
    </citation>
    <scope>NUCLEOTIDE SEQUENCE [LARGE SCALE GENOMIC DNA]</scope>
    <source>
        <strain evidence="3 4">K300</strain>
    </source>
</reference>
<dbReference type="InterPro" id="IPR036661">
    <property type="entry name" value="Luciferase-like_sf"/>
</dbReference>
<dbReference type="PANTHER" id="PTHR43244:SF1">
    <property type="entry name" value="5,10-METHYLENETETRAHYDROMETHANOPTERIN REDUCTASE"/>
    <property type="match status" value="1"/>
</dbReference>
<protein>
    <recommendedName>
        <fullName evidence="2">Luciferase-like domain-containing protein</fullName>
    </recommendedName>
</protein>
<name>A0A3E0VF04_9MICO</name>
<comment type="caution">
    <text evidence="3">The sequence shown here is derived from an EMBL/GenBank/DDBJ whole genome shotgun (WGS) entry which is preliminary data.</text>
</comment>
<dbReference type="Proteomes" id="UP000256486">
    <property type="component" value="Unassembled WGS sequence"/>
</dbReference>
<sequence length="331" mass="35722">MTMKISCAFGPSRTTPGDIRLAEELGYDGAWIYDSPAVYLDPWMTLALAASLTERIDLGVGMLTPALRHPLVTASAMATAYELAPGRIVIGVGAGASSRWLLDEKPMRWAEIGDYLGTLKALLRGEVAEWNGHVLQMKHPDGWGPERPIHIPVLVGAEGPKGLAVAREHGDGVSTFVQTAPQEFDWIMRLVFGTELEPGEDLDSDRIHEAVGPIAGLGYHAAYAWSGRDAVLGLPNGEAWIEAVEAIPERERHLFVHAGHGVVVNDIDEGIVPREVAVAGTWVGSADEIRRHIEDLADVGVTEVTYQPGGPDLARELETFAALAKEFQSTT</sequence>
<dbReference type="Gene3D" id="3.20.20.30">
    <property type="entry name" value="Luciferase-like domain"/>
    <property type="match status" value="1"/>
</dbReference>
<dbReference type="InterPro" id="IPR050564">
    <property type="entry name" value="F420-G6PD/mer"/>
</dbReference>
<evidence type="ECO:0000313" key="3">
    <source>
        <dbReference type="EMBL" id="RFA08516.1"/>
    </source>
</evidence>
<evidence type="ECO:0000313" key="4">
    <source>
        <dbReference type="Proteomes" id="UP000256486"/>
    </source>
</evidence>
<dbReference type="GO" id="GO:0016705">
    <property type="term" value="F:oxidoreductase activity, acting on paired donors, with incorporation or reduction of molecular oxygen"/>
    <property type="evidence" value="ECO:0007669"/>
    <property type="project" value="InterPro"/>
</dbReference>
<dbReference type="EMBL" id="NBWZ01000001">
    <property type="protein sequence ID" value="RFA08516.1"/>
    <property type="molecule type" value="Genomic_DNA"/>
</dbReference>
<proteinExistence type="predicted"/>
<evidence type="ECO:0000256" key="1">
    <source>
        <dbReference type="ARBA" id="ARBA00023002"/>
    </source>
</evidence>
<keyword evidence="1" id="KW-0560">Oxidoreductase</keyword>
<dbReference type="AlphaFoldDB" id="A0A3E0VF04"/>
<organism evidence="3 4">
    <name type="scientific">Subtercola boreus</name>
    <dbReference type="NCBI Taxonomy" id="120213"/>
    <lineage>
        <taxon>Bacteria</taxon>
        <taxon>Bacillati</taxon>
        <taxon>Actinomycetota</taxon>
        <taxon>Actinomycetes</taxon>
        <taxon>Micrococcales</taxon>
        <taxon>Microbacteriaceae</taxon>
        <taxon>Subtercola</taxon>
    </lineage>
</organism>
<dbReference type="InterPro" id="IPR011251">
    <property type="entry name" value="Luciferase-like_dom"/>
</dbReference>
<keyword evidence="4" id="KW-1185">Reference proteome</keyword>